<dbReference type="SMART" id="SM00983">
    <property type="entry name" value="TPK_B1_binding"/>
    <property type="match status" value="1"/>
</dbReference>
<dbReference type="GO" id="GO:0004788">
    <property type="term" value="F:thiamine diphosphokinase activity"/>
    <property type="evidence" value="ECO:0007669"/>
    <property type="project" value="UniProtKB-EC"/>
</dbReference>
<comment type="caution">
    <text evidence="7">The sequence shown here is derived from an EMBL/GenBank/DDBJ whole genome shotgun (WGS) entry which is preliminary data.</text>
</comment>
<protein>
    <recommendedName>
        <fullName evidence="5">Thiamine diphosphokinase</fullName>
        <ecNumber evidence="5">2.7.6.2</ecNumber>
    </recommendedName>
</protein>
<dbReference type="NCBIfam" id="TIGR01378">
    <property type="entry name" value="thi_PPkinase"/>
    <property type="match status" value="1"/>
</dbReference>
<reference evidence="7 8" key="1">
    <citation type="journal article" date="2021" name="Sci. Rep.">
        <title>The distribution of antibiotic resistance genes in chicken gut microbiota commensals.</title>
        <authorList>
            <person name="Juricova H."/>
            <person name="Matiasovicova J."/>
            <person name="Kubasova T."/>
            <person name="Cejkova D."/>
            <person name="Rychlik I."/>
        </authorList>
    </citation>
    <scope>NUCLEOTIDE SEQUENCE [LARGE SCALE GENOMIC DNA]</scope>
    <source>
        <strain evidence="7 8">An574</strain>
    </source>
</reference>
<dbReference type="EMBL" id="JACJKU010000023">
    <property type="protein sequence ID" value="MBM6940558.1"/>
    <property type="molecule type" value="Genomic_DNA"/>
</dbReference>
<name>A0ABS2GZP8_9LACO</name>
<evidence type="ECO:0000256" key="2">
    <source>
        <dbReference type="ARBA" id="ARBA00022741"/>
    </source>
</evidence>
<dbReference type="SUPFAM" id="SSF63999">
    <property type="entry name" value="Thiamin pyrophosphokinase, catalytic domain"/>
    <property type="match status" value="1"/>
</dbReference>
<keyword evidence="3" id="KW-0418">Kinase</keyword>
<keyword evidence="1 7" id="KW-0808">Transferase</keyword>
<evidence type="ECO:0000313" key="8">
    <source>
        <dbReference type="Proteomes" id="UP000785625"/>
    </source>
</evidence>
<proteinExistence type="predicted"/>
<dbReference type="PANTHER" id="PTHR41299:SF1">
    <property type="entry name" value="THIAMINE PYROPHOSPHOKINASE"/>
    <property type="match status" value="1"/>
</dbReference>
<dbReference type="Pfam" id="PF04263">
    <property type="entry name" value="TPK_catalytic"/>
    <property type="match status" value="1"/>
</dbReference>
<feature type="domain" description="Thiamin pyrophosphokinase thiamin-binding" evidence="6">
    <location>
        <begin position="145"/>
        <end position="209"/>
    </location>
</feature>
<evidence type="ECO:0000256" key="5">
    <source>
        <dbReference type="NCBIfam" id="TIGR01378"/>
    </source>
</evidence>
<dbReference type="Gene3D" id="3.40.50.10240">
    <property type="entry name" value="Thiamin pyrophosphokinase, catalytic domain"/>
    <property type="match status" value="1"/>
</dbReference>
<dbReference type="CDD" id="cd07995">
    <property type="entry name" value="TPK"/>
    <property type="match status" value="1"/>
</dbReference>
<evidence type="ECO:0000313" key="7">
    <source>
        <dbReference type="EMBL" id="MBM6940558.1"/>
    </source>
</evidence>
<gene>
    <name evidence="7" type="ORF">H5975_03485</name>
</gene>
<evidence type="ECO:0000256" key="1">
    <source>
        <dbReference type="ARBA" id="ARBA00022679"/>
    </source>
</evidence>
<dbReference type="InterPro" id="IPR007371">
    <property type="entry name" value="TPK_catalytic"/>
</dbReference>
<dbReference type="PANTHER" id="PTHR41299">
    <property type="entry name" value="THIAMINE PYROPHOSPHOKINASE"/>
    <property type="match status" value="1"/>
</dbReference>
<keyword evidence="2" id="KW-0547">Nucleotide-binding</keyword>
<keyword evidence="4" id="KW-0067">ATP-binding</keyword>
<dbReference type="EC" id="2.7.6.2" evidence="5"/>
<evidence type="ECO:0000256" key="4">
    <source>
        <dbReference type="ARBA" id="ARBA00022840"/>
    </source>
</evidence>
<dbReference type="RefSeq" id="WP_204784886.1">
    <property type="nucleotide sequence ID" value="NZ_CALVGD010000059.1"/>
</dbReference>
<dbReference type="Pfam" id="PF04265">
    <property type="entry name" value="TPK_B1_binding"/>
    <property type="match status" value="1"/>
</dbReference>
<organism evidence="7 8">
    <name type="scientific">Limosilactobacillus coleohominis</name>
    <dbReference type="NCBI Taxonomy" id="181675"/>
    <lineage>
        <taxon>Bacteria</taxon>
        <taxon>Bacillati</taxon>
        <taxon>Bacillota</taxon>
        <taxon>Bacilli</taxon>
        <taxon>Lactobacillales</taxon>
        <taxon>Lactobacillaceae</taxon>
        <taxon>Limosilactobacillus</taxon>
    </lineage>
</organism>
<dbReference type="InterPro" id="IPR006282">
    <property type="entry name" value="Thi_PPkinase"/>
</dbReference>
<dbReference type="Proteomes" id="UP000785625">
    <property type="component" value="Unassembled WGS sequence"/>
</dbReference>
<dbReference type="InterPro" id="IPR053149">
    <property type="entry name" value="TPK"/>
</dbReference>
<evidence type="ECO:0000256" key="3">
    <source>
        <dbReference type="ARBA" id="ARBA00022777"/>
    </source>
</evidence>
<dbReference type="InterPro" id="IPR036759">
    <property type="entry name" value="TPK_catalytic_sf"/>
</dbReference>
<evidence type="ECO:0000259" key="6">
    <source>
        <dbReference type="SMART" id="SM00983"/>
    </source>
</evidence>
<dbReference type="InterPro" id="IPR007373">
    <property type="entry name" value="Thiamin_PyroPKinase_B1-bd"/>
</dbReference>
<accession>A0ABS2GZP8</accession>
<sequence length="221" mass="25226">MKIVNIMVGGPVNEVPIHIIKKHQDEIWLGIDYGATFLLQQGIIPAVAAGDFDSTNGNELNHLRSLVDDVRILPAEKDVTDTQYGTKLALNEYHPDQINIFGGTGGRIDQLLANLFMPLQDDFLDHLEKIRFIDRENTIDYYRPGKYAIEKNPRMRYLAFVNLTPVRGLTLPDEKYRLTNYDSDIPFCWSSNEFDGEINHFEFIKGIVAVIQSFDELHGNN</sequence>
<keyword evidence="8" id="KW-1185">Reference proteome</keyword>